<dbReference type="AlphaFoldDB" id="A0A6M3JA85"/>
<evidence type="ECO:0008006" key="2">
    <source>
        <dbReference type="Google" id="ProtNLM"/>
    </source>
</evidence>
<dbReference type="EMBL" id="MT141546">
    <property type="protein sequence ID" value="QJA65937.1"/>
    <property type="molecule type" value="Genomic_DNA"/>
</dbReference>
<accession>A0A6M3JA85</accession>
<sequence>MEIQMADNIDGPEITLYASGDLSSYQFHGITMDTSGYAKLADDADDPVEAPIGALQNKPSAAGQPAVVRISGVAKVMGGATVAPGIAVTIDGDGHFIAATANDWVWGVTLETMVSGSVTKILLGAGQGGAYTAPS</sequence>
<gene>
    <name evidence="1" type="ORF">MM415B00370_0055</name>
</gene>
<evidence type="ECO:0000313" key="1">
    <source>
        <dbReference type="EMBL" id="QJA65937.1"/>
    </source>
</evidence>
<name>A0A6M3JA85_9ZZZZ</name>
<reference evidence="1" key="1">
    <citation type="submission" date="2020-03" db="EMBL/GenBank/DDBJ databases">
        <title>The deep terrestrial virosphere.</title>
        <authorList>
            <person name="Holmfeldt K."/>
            <person name="Nilsson E."/>
            <person name="Simone D."/>
            <person name="Lopez-Fernandez M."/>
            <person name="Wu X."/>
            <person name="de Brujin I."/>
            <person name="Lundin D."/>
            <person name="Andersson A."/>
            <person name="Bertilsson S."/>
            <person name="Dopson M."/>
        </authorList>
    </citation>
    <scope>NUCLEOTIDE SEQUENCE</scope>
    <source>
        <strain evidence="1">MM415B00370</strain>
    </source>
</reference>
<organism evidence="1">
    <name type="scientific">viral metagenome</name>
    <dbReference type="NCBI Taxonomy" id="1070528"/>
    <lineage>
        <taxon>unclassified sequences</taxon>
        <taxon>metagenomes</taxon>
        <taxon>organismal metagenomes</taxon>
    </lineage>
</organism>
<protein>
    <recommendedName>
        <fullName evidence="2">Head decoration protein</fullName>
    </recommendedName>
</protein>
<proteinExistence type="predicted"/>